<proteinExistence type="predicted"/>
<evidence type="ECO:0000313" key="1">
    <source>
        <dbReference type="EMBL" id="BAQ15653.1"/>
    </source>
</evidence>
<sequence length="259" mass="28489">MMSTSDELYHRAGILLSQVPNFNRQGALSAEEDHWLAAAIALIERASEIVPMPDILEIFDAKYAAKMVVAQIANAHLRATNARIVISLLRRVLGRLELQVQTAIVGAYVPAGDLEEAHKAVGDVLRTAVSDVLLVDPFADETILKAYAERAPDNVVVRVLTDPDKHEPTLKAAREIWKQQYGDKRPLQVRLANAPLHDRLIIVDGKRAWTVTQSFKDLAATRPTTIVSTPNEIAELKIRAYQDIWSGAARIVPASGPSP</sequence>
<gene>
    <name evidence="1" type="ORF">GL4_0183</name>
</gene>
<dbReference type="SUPFAM" id="SSF56024">
    <property type="entry name" value="Phospholipase D/nuclease"/>
    <property type="match status" value="1"/>
</dbReference>
<keyword evidence="2" id="KW-1185">Reference proteome</keyword>
<dbReference type="Gene3D" id="3.30.870.10">
    <property type="entry name" value="Endonuclease Chain A"/>
    <property type="match status" value="1"/>
</dbReference>
<evidence type="ECO:0000313" key="2">
    <source>
        <dbReference type="Proteomes" id="UP000031643"/>
    </source>
</evidence>
<organism evidence="1 2">
    <name type="scientific">Methyloceanibacter caenitepidi</name>
    <dbReference type="NCBI Taxonomy" id="1384459"/>
    <lineage>
        <taxon>Bacteria</taxon>
        <taxon>Pseudomonadati</taxon>
        <taxon>Pseudomonadota</taxon>
        <taxon>Alphaproteobacteria</taxon>
        <taxon>Hyphomicrobiales</taxon>
        <taxon>Hyphomicrobiaceae</taxon>
        <taxon>Methyloceanibacter</taxon>
    </lineage>
</organism>
<dbReference type="HOGENOM" id="CLU_1150169_0_0_5"/>
<protein>
    <submittedName>
        <fullName evidence="1">Uncharacterized protein</fullName>
    </submittedName>
</protein>
<dbReference type="KEGG" id="mcg:GL4_0183"/>
<reference evidence="1 2" key="1">
    <citation type="submission" date="2014-09" db="EMBL/GenBank/DDBJ databases">
        <title>Genome sequencing of Methyloceanibacter caenitepidi Gela4.</title>
        <authorList>
            <person name="Takeuchi M."/>
            <person name="Susumu S."/>
            <person name="Kamagata Y."/>
            <person name="Oshima K."/>
            <person name="Hattori M."/>
            <person name="Iwasaki W."/>
        </authorList>
    </citation>
    <scope>NUCLEOTIDE SEQUENCE [LARGE SCALE GENOMIC DNA]</scope>
    <source>
        <strain evidence="1 2">Gela4</strain>
    </source>
</reference>
<dbReference type="STRING" id="1384459.GL4_0183"/>
<name>A0A0A8JXX8_9HYPH</name>
<dbReference type="AlphaFoldDB" id="A0A0A8JXX8"/>
<dbReference type="EMBL" id="AP014648">
    <property type="protein sequence ID" value="BAQ15653.1"/>
    <property type="molecule type" value="Genomic_DNA"/>
</dbReference>
<dbReference type="Proteomes" id="UP000031643">
    <property type="component" value="Chromosome"/>
</dbReference>
<accession>A0A0A8JXX8</accession>